<dbReference type="EMBL" id="BMAW01082865">
    <property type="protein sequence ID" value="GFU31051.1"/>
    <property type="molecule type" value="Genomic_DNA"/>
</dbReference>
<evidence type="ECO:0000313" key="2">
    <source>
        <dbReference type="Proteomes" id="UP000887013"/>
    </source>
</evidence>
<dbReference type="AlphaFoldDB" id="A0A8X6QQ96"/>
<feature type="non-terminal residue" evidence="1">
    <location>
        <position position="64"/>
    </location>
</feature>
<proteinExistence type="predicted"/>
<accession>A0A8X6QQ96</accession>
<gene>
    <name evidence="1" type="ORF">NPIL_354431</name>
</gene>
<sequence length="64" mass="7397">MFQYKATLLMKLKPVISILSEEEGQDLDAEERNDLTIMLNENKDVFRLVGEQTLNSWITPKGIE</sequence>
<dbReference type="Proteomes" id="UP000887013">
    <property type="component" value="Unassembled WGS sequence"/>
</dbReference>
<evidence type="ECO:0000313" key="1">
    <source>
        <dbReference type="EMBL" id="GFU31051.1"/>
    </source>
</evidence>
<name>A0A8X6QQ96_NEPPI</name>
<reference evidence="1" key="1">
    <citation type="submission" date="2020-08" db="EMBL/GenBank/DDBJ databases">
        <title>Multicomponent nature underlies the extraordinary mechanical properties of spider dragline silk.</title>
        <authorList>
            <person name="Kono N."/>
            <person name="Nakamura H."/>
            <person name="Mori M."/>
            <person name="Yoshida Y."/>
            <person name="Ohtoshi R."/>
            <person name="Malay A.D."/>
            <person name="Moran D.A.P."/>
            <person name="Tomita M."/>
            <person name="Numata K."/>
            <person name="Arakawa K."/>
        </authorList>
    </citation>
    <scope>NUCLEOTIDE SEQUENCE</scope>
</reference>
<keyword evidence="2" id="KW-1185">Reference proteome</keyword>
<protein>
    <submittedName>
        <fullName evidence="1">Uncharacterized protein</fullName>
    </submittedName>
</protein>
<organism evidence="1 2">
    <name type="scientific">Nephila pilipes</name>
    <name type="common">Giant wood spider</name>
    <name type="synonym">Nephila maculata</name>
    <dbReference type="NCBI Taxonomy" id="299642"/>
    <lineage>
        <taxon>Eukaryota</taxon>
        <taxon>Metazoa</taxon>
        <taxon>Ecdysozoa</taxon>
        <taxon>Arthropoda</taxon>
        <taxon>Chelicerata</taxon>
        <taxon>Arachnida</taxon>
        <taxon>Araneae</taxon>
        <taxon>Araneomorphae</taxon>
        <taxon>Entelegynae</taxon>
        <taxon>Araneoidea</taxon>
        <taxon>Nephilidae</taxon>
        <taxon>Nephila</taxon>
    </lineage>
</organism>
<comment type="caution">
    <text evidence="1">The sequence shown here is derived from an EMBL/GenBank/DDBJ whole genome shotgun (WGS) entry which is preliminary data.</text>
</comment>